<dbReference type="Proteomes" id="UP001141183">
    <property type="component" value="Unassembled WGS sequence"/>
</dbReference>
<dbReference type="RefSeq" id="WP_272470621.1">
    <property type="nucleotide sequence ID" value="NZ_JAMRYU010000020.1"/>
</dbReference>
<name>A0A9X3XQH1_9CLOT</name>
<reference evidence="1" key="1">
    <citation type="submission" date="2022-05" db="EMBL/GenBank/DDBJ databases">
        <title>Draft genome sequence of Clostridium tertium strain CP3 isolated from Peru.</title>
        <authorList>
            <person name="Hurtado R."/>
            <person name="Lima L."/>
            <person name="Sousa T."/>
            <person name="Jaiswal A.K."/>
            <person name="Tiwari S."/>
            <person name="Maturrano L."/>
            <person name="Brenig B."/>
            <person name="Azevedo V."/>
        </authorList>
    </citation>
    <scope>NUCLEOTIDE SEQUENCE</scope>
    <source>
        <strain evidence="1">CP3</strain>
    </source>
</reference>
<comment type="caution">
    <text evidence="1">The sequence shown here is derived from an EMBL/GenBank/DDBJ whole genome shotgun (WGS) entry which is preliminary data.</text>
</comment>
<organism evidence="1 2">
    <name type="scientific">Clostridium tertium</name>
    <dbReference type="NCBI Taxonomy" id="1559"/>
    <lineage>
        <taxon>Bacteria</taxon>
        <taxon>Bacillati</taxon>
        <taxon>Bacillota</taxon>
        <taxon>Clostridia</taxon>
        <taxon>Eubacteriales</taxon>
        <taxon>Clostridiaceae</taxon>
        <taxon>Clostridium</taxon>
    </lineage>
</organism>
<proteinExistence type="predicted"/>
<sequence length="108" mass="12561">MVFFKNSTVYTTLKTKGKNKIGQLVEGYKSDKAIQCNIHPVDEKSIKYVFGEDIKSSLQMFSDENILVNNILVYDNKAYKIEKKINWIDYKIYALLEVDVEVLNEKSK</sequence>
<evidence type="ECO:0000313" key="1">
    <source>
        <dbReference type="EMBL" id="MDC4241819.1"/>
    </source>
</evidence>
<accession>A0A9X3XQH1</accession>
<keyword evidence="2" id="KW-1185">Reference proteome</keyword>
<evidence type="ECO:0000313" key="2">
    <source>
        <dbReference type="Proteomes" id="UP001141183"/>
    </source>
</evidence>
<protein>
    <submittedName>
        <fullName evidence="1">Uncharacterized protein</fullName>
    </submittedName>
</protein>
<dbReference type="AlphaFoldDB" id="A0A9X3XQH1"/>
<dbReference type="EMBL" id="JAMRYU010000020">
    <property type="protein sequence ID" value="MDC4241819.1"/>
    <property type="molecule type" value="Genomic_DNA"/>
</dbReference>
<gene>
    <name evidence="1" type="ORF">NE398_16915</name>
</gene>